<dbReference type="AlphaFoldDB" id="F7XV13"/>
<dbReference type="EC" id="6.3.2.3" evidence="10"/>
<evidence type="ECO:0000256" key="3">
    <source>
        <dbReference type="ARBA" id="ARBA00022598"/>
    </source>
</evidence>
<comment type="cofactor">
    <cofactor evidence="2">
        <name>Mg(2+)</name>
        <dbReference type="ChEBI" id="CHEBI:18420"/>
    </cofactor>
</comment>
<keyword evidence="6 10" id="KW-0547">Nucleotide-binding</keyword>
<dbReference type="GO" id="GO:0046872">
    <property type="term" value="F:metal ion binding"/>
    <property type="evidence" value="ECO:0007669"/>
    <property type="project" value="UniProtKB-KW"/>
</dbReference>
<dbReference type="SUPFAM" id="SSF56059">
    <property type="entry name" value="Glutathione synthetase ATP-binding domain-like"/>
    <property type="match status" value="1"/>
</dbReference>
<dbReference type="SUPFAM" id="SSF52440">
    <property type="entry name" value="PreATP-grasp domain"/>
    <property type="match status" value="1"/>
</dbReference>
<evidence type="ECO:0000256" key="7">
    <source>
        <dbReference type="ARBA" id="ARBA00022840"/>
    </source>
</evidence>
<evidence type="ECO:0000256" key="4">
    <source>
        <dbReference type="ARBA" id="ARBA00022684"/>
    </source>
</evidence>
<evidence type="ECO:0000256" key="10">
    <source>
        <dbReference type="HAMAP-Rule" id="MF_00162"/>
    </source>
</evidence>
<dbReference type="GO" id="GO:0005737">
    <property type="term" value="C:cytoplasm"/>
    <property type="evidence" value="ECO:0007669"/>
    <property type="project" value="TreeGrafter"/>
</dbReference>
<dbReference type="STRING" id="696127.midi_00193"/>
<reference evidence="12 13" key="1">
    <citation type="journal article" date="2011" name="Mol. Biol. Evol.">
        <title>Phylogenomic evidence for the presence of a flagellum and cbb3 oxidase in the free-living mitochondrial ancestor.</title>
        <authorList>
            <person name="Sassera D."/>
            <person name="Lo N."/>
            <person name="Epis S."/>
            <person name="D'Auria G."/>
            <person name="Montagna M."/>
            <person name="Comandatore F."/>
            <person name="Horner D."/>
            <person name="Pereto J."/>
            <person name="Luciano A.M."/>
            <person name="Franciosi F."/>
            <person name="Ferri E."/>
            <person name="Crotti E."/>
            <person name="Bazzocchi C."/>
            <person name="Daffonchio D."/>
            <person name="Sacchi L."/>
            <person name="Moya A."/>
            <person name="Latorre A."/>
            <person name="Bandi C."/>
        </authorList>
    </citation>
    <scope>NUCLEOTIDE SEQUENCE [LARGE SCALE GENOMIC DNA]</scope>
    <source>
        <strain evidence="12 13">IricVA</strain>
    </source>
</reference>
<keyword evidence="3 10" id="KW-0436">Ligase</keyword>
<evidence type="ECO:0000256" key="1">
    <source>
        <dbReference type="ARBA" id="ARBA00001936"/>
    </source>
</evidence>
<evidence type="ECO:0000256" key="6">
    <source>
        <dbReference type="ARBA" id="ARBA00022741"/>
    </source>
</evidence>
<keyword evidence="5" id="KW-0479">Metal-binding</keyword>
<comment type="similarity">
    <text evidence="10">Belongs to the prokaryotic GSH synthase family.</text>
</comment>
<organism evidence="12 13">
    <name type="scientific">Midichloria mitochondrii (strain IricVA)</name>
    <dbReference type="NCBI Taxonomy" id="696127"/>
    <lineage>
        <taxon>Bacteria</taxon>
        <taxon>Pseudomonadati</taxon>
        <taxon>Pseudomonadota</taxon>
        <taxon>Alphaproteobacteria</taxon>
        <taxon>Rickettsiales</taxon>
        <taxon>Candidatus Midichloriaceae</taxon>
        <taxon>Candidatus Midichloria</taxon>
    </lineage>
</organism>
<dbReference type="EMBL" id="CP002130">
    <property type="protein sequence ID" value="AEI88512.1"/>
    <property type="molecule type" value="Genomic_DNA"/>
</dbReference>
<dbReference type="Proteomes" id="UP000006639">
    <property type="component" value="Chromosome"/>
</dbReference>
<accession>F7XV13</accession>
<protein>
    <recommendedName>
        <fullName evidence="10">Glutathione synthetase</fullName>
        <ecNumber evidence="10">6.3.2.3</ecNumber>
    </recommendedName>
    <alternativeName>
        <fullName evidence="10">GSH synthetase</fullName>
        <shortName evidence="10">GSH-S</shortName>
        <shortName evidence="10">GSHase</shortName>
    </alternativeName>
    <alternativeName>
        <fullName evidence="10">Glutathione synthase</fullName>
    </alternativeName>
</protein>
<evidence type="ECO:0000256" key="9">
    <source>
        <dbReference type="ARBA" id="ARBA00023211"/>
    </source>
</evidence>
<keyword evidence="7 10" id="KW-0067">ATP-binding</keyword>
<dbReference type="HAMAP" id="MF_00162">
    <property type="entry name" value="GSH_S"/>
    <property type="match status" value="1"/>
</dbReference>
<dbReference type="InterPro" id="IPR004215">
    <property type="entry name" value="GSHS_N"/>
</dbReference>
<evidence type="ECO:0000313" key="12">
    <source>
        <dbReference type="EMBL" id="AEI88512.1"/>
    </source>
</evidence>
<dbReference type="Pfam" id="PF02955">
    <property type="entry name" value="GSH-S_ATP"/>
    <property type="match status" value="1"/>
</dbReference>
<dbReference type="InterPro" id="IPR016185">
    <property type="entry name" value="PreATP-grasp_dom_sf"/>
</dbReference>
<dbReference type="Gene3D" id="3.40.50.20">
    <property type="match status" value="1"/>
</dbReference>
<evidence type="ECO:0000259" key="11">
    <source>
        <dbReference type="PROSITE" id="PS50975"/>
    </source>
</evidence>
<name>F7XV13_MIDMI</name>
<keyword evidence="8" id="KW-0460">Magnesium</keyword>
<keyword evidence="9" id="KW-0464">Manganese</keyword>
<dbReference type="GO" id="GO:0004363">
    <property type="term" value="F:glutathione synthase activity"/>
    <property type="evidence" value="ECO:0007669"/>
    <property type="project" value="UniProtKB-UniRule"/>
</dbReference>
<dbReference type="InterPro" id="IPR004218">
    <property type="entry name" value="GSHS_ATP-bd"/>
</dbReference>
<dbReference type="Pfam" id="PF02951">
    <property type="entry name" value="GSH-S_N"/>
    <property type="match status" value="1"/>
</dbReference>
<dbReference type="GO" id="GO:0005524">
    <property type="term" value="F:ATP binding"/>
    <property type="evidence" value="ECO:0007669"/>
    <property type="project" value="UniProtKB-UniRule"/>
</dbReference>
<comment type="cofactor">
    <cofactor evidence="1">
        <name>Mn(2+)</name>
        <dbReference type="ChEBI" id="CHEBI:29035"/>
    </cofactor>
</comment>
<dbReference type="InterPro" id="IPR013815">
    <property type="entry name" value="ATP_grasp_subdomain_1"/>
</dbReference>
<dbReference type="PROSITE" id="PS50975">
    <property type="entry name" value="ATP_GRASP"/>
    <property type="match status" value="1"/>
</dbReference>
<comment type="pathway">
    <text evidence="10">Sulfur metabolism; glutathione biosynthesis; glutathione from L-cysteine and L-glutamate: step 2/2.</text>
</comment>
<dbReference type="HOGENOM" id="CLU_068239_0_0_5"/>
<evidence type="ECO:0000313" key="13">
    <source>
        <dbReference type="Proteomes" id="UP000006639"/>
    </source>
</evidence>
<dbReference type="KEGG" id="mmn:midi_00193"/>
<dbReference type="InterPro" id="IPR011761">
    <property type="entry name" value="ATP-grasp"/>
</dbReference>
<evidence type="ECO:0000256" key="5">
    <source>
        <dbReference type="ARBA" id="ARBA00022723"/>
    </source>
</evidence>
<evidence type="ECO:0000256" key="2">
    <source>
        <dbReference type="ARBA" id="ARBA00001946"/>
    </source>
</evidence>
<gene>
    <name evidence="12" type="primary">rimK</name>
    <name evidence="10" type="synonym">gshB</name>
    <name evidence="12" type="ordered locus">midi_00193</name>
</gene>
<comment type="catalytic activity">
    <reaction evidence="10">
        <text>gamma-L-glutamyl-L-cysteine + glycine + ATP = glutathione + ADP + phosphate + H(+)</text>
        <dbReference type="Rhea" id="RHEA:13557"/>
        <dbReference type="ChEBI" id="CHEBI:15378"/>
        <dbReference type="ChEBI" id="CHEBI:30616"/>
        <dbReference type="ChEBI" id="CHEBI:43474"/>
        <dbReference type="ChEBI" id="CHEBI:57305"/>
        <dbReference type="ChEBI" id="CHEBI:57925"/>
        <dbReference type="ChEBI" id="CHEBI:58173"/>
        <dbReference type="ChEBI" id="CHEBI:456216"/>
        <dbReference type="EC" id="6.3.2.3"/>
    </reaction>
</comment>
<dbReference type="UniPathway" id="UPA00142">
    <property type="reaction ID" value="UER00210"/>
</dbReference>
<feature type="domain" description="ATP-grasp" evidence="11">
    <location>
        <begin position="103"/>
        <end position="312"/>
    </location>
</feature>
<keyword evidence="4 10" id="KW-0317">Glutathione biosynthesis</keyword>
<dbReference type="Gene3D" id="3.30.1490.20">
    <property type="entry name" value="ATP-grasp fold, A domain"/>
    <property type="match status" value="1"/>
</dbReference>
<proteinExistence type="inferred from homology"/>
<dbReference type="PANTHER" id="PTHR21621">
    <property type="entry name" value="RIBOSOMAL PROTEIN S6 MODIFICATION PROTEIN"/>
    <property type="match status" value="1"/>
</dbReference>
<dbReference type="InterPro" id="IPR006284">
    <property type="entry name" value="Glut_synth_pro"/>
</dbReference>
<dbReference type="NCBIfam" id="NF003573">
    <property type="entry name" value="PRK05246.1"/>
    <property type="match status" value="1"/>
</dbReference>
<dbReference type="PANTHER" id="PTHR21621:SF4">
    <property type="entry name" value="GLUTATHIONE SYNTHETASE"/>
    <property type="match status" value="1"/>
</dbReference>
<keyword evidence="13" id="KW-1185">Reference proteome</keyword>
<evidence type="ECO:0000256" key="8">
    <source>
        <dbReference type="ARBA" id="ARBA00022842"/>
    </source>
</evidence>
<dbReference type="Gene3D" id="3.30.470.20">
    <property type="entry name" value="ATP-grasp fold, B domain"/>
    <property type="match status" value="1"/>
</dbReference>
<sequence length="323" mass="36911">MKPMHKVIAFQIDPLESLNIETDSSLLLAIEMQNRGYEIFFYQVKDLYIENNEVFAKGFFAHLEKDSKSYYSITNHAVLNLAEVLLIMIRQDPPFDMNYITSTYILDKLGAHTPVFNNPSSIRNLPEKFSPLIFKNFLPEFIISSDLHLIEHFIQRHNFAVLKPLYQHGGKNIVLTNVDEENFQATIKNHIEKFGHIVVQQFIPSVRNNGDKRVIFSAGKLIGFFQRLPKSGDFRSNAALGGSFAKCELTIKEQLLCKKIGKFLEKNSIIFAGIDILGEKLIEINITSPTGLAILNKLYGGLHEKLVVNTIETKVNYWYKAKK</sequence>